<dbReference type="AlphaFoldDB" id="A0A1I3SNV9"/>
<proteinExistence type="predicted"/>
<accession>A0A1I3SNV9</accession>
<dbReference type="STRING" id="1144750.SAMN05443431_11122"/>
<dbReference type="RefSeq" id="WP_090842020.1">
    <property type="nucleotide sequence ID" value="NZ_CANKYB010000009.1"/>
</dbReference>
<dbReference type="EMBL" id="FORM01000011">
    <property type="protein sequence ID" value="SFJ60080.1"/>
    <property type="molecule type" value="Genomic_DNA"/>
</dbReference>
<name>A0A1I3SNV9_9FLAO</name>
<evidence type="ECO:0000256" key="1">
    <source>
        <dbReference type="SAM" id="Phobius"/>
    </source>
</evidence>
<protein>
    <submittedName>
        <fullName evidence="2">Uncharacterized protein</fullName>
    </submittedName>
</protein>
<gene>
    <name evidence="2" type="ORF">SAMN05443431_11122</name>
</gene>
<evidence type="ECO:0000313" key="3">
    <source>
        <dbReference type="Proteomes" id="UP000199559"/>
    </source>
</evidence>
<evidence type="ECO:0000313" key="2">
    <source>
        <dbReference type="EMBL" id="SFJ60080.1"/>
    </source>
</evidence>
<organism evidence="2 3">
    <name type="scientific">Olleya namhaensis</name>
    <dbReference type="NCBI Taxonomy" id="1144750"/>
    <lineage>
        <taxon>Bacteria</taxon>
        <taxon>Pseudomonadati</taxon>
        <taxon>Bacteroidota</taxon>
        <taxon>Flavobacteriia</taxon>
        <taxon>Flavobacteriales</taxon>
        <taxon>Flavobacteriaceae</taxon>
    </lineage>
</organism>
<feature type="transmembrane region" description="Helical" evidence="1">
    <location>
        <begin position="39"/>
        <end position="58"/>
    </location>
</feature>
<keyword evidence="3" id="KW-1185">Reference proteome</keyword>
<dbReference type="Proteomes" id="UP000199559">
    <property type="component" value="Unassembled WGS sequence"/>
</dbReference>
<keyword evidence="1" id="KW-0472">Membrane</keyword>
<keyword evidence="1" id="KW-0812">Transmembrane</keyword>
<feature type="transmembrane region" description="Helical" evidence="1">
    <location>
        <begin position="9"/>
        <end position="27"/>
    </location>
</feature>
<keyword evidence="1" id="KW-1133">Transmembrane helix</keyword>
<reference evidence="3" key="1">
    <citation type="submission" date="2016-10" db="EMBL/GenBank/DDBJ databases">
        <authorList>
            <person name="Varghese N."/>
            <person name="Submissions S."/>
        </authorList>
    </citation>
    <scope>NUCLEOTIDE SEQUENCE [LARGE SCALE GENOMIC DNA]</scope>
    <source>
        <strain evidence="3">DSM 28881</strain>
    </source>
</reference>
<sequence>MESLRNNKYYNLFTGLLLLGFGGFRLYQHYTANPTLNTFRLVIAFASIGYGIYALYNFTQLKKQE</sequence>